<feature type="signal peptide" evidence="1">
    <location>
        <begin position="1"/>
        <end position="20"/>
    </location>
</feature>
<comment type="caution">
    <text evidence="2">The sequence shown here is derived from an EMBL/GenBank/DDBJ whole genome shotgun (WGS) entry which is preliminary data.</text>
</comment>
<reference evidence="2" key="2">
    <citation type="submission" date="2020-03" db="EMBL/GenBank/DDBJ databases">
        <authorList>
            <person name="Fu F.-F."/>
            <person name="Chen J."/>
        </authorList>
    </citation>
    <scope>NUCLEOTIDE SEQUENCE</scope>
    <source>
        <strain evidence="2">Lc1</strain>
    </source>
</reference>
<name>A0A8H4FPU1_COLGL</name>
<dbReference type="AlphaFoldDB" id="A0A8H4FPU1"/>
<feature type="chain" id="PRO_5034905019" evidence="1">
    <location>
        <begin position="21"/>
        <end position="196"/>
    </location>
</feature>
<dbReference type="RefSeq" id="XP_045267918.1">
    <property type="nucleotide sequence ID" value="XM_045410860.1"/>
</dbReference>
<dbReference type="Proteomes" id="UP000613401">
    <property type="component" value="Unassembled WGS sequence"/>
</dbReference>
<evidence type="ECO:0000256" key="1">
    <source>
        <dbReference type="SAM" id="SignalP"/>
    </source>
</evidence>
<sequence>MLFTAVTSLVVGFAATLASAAPPNAAHAASDISNSCDAAIPNKKCCFALTVKQDWGNGKVQDWGYVRESKTGQIFVGFDINSYPQGYFCFHGDPTFEGTDGIQDGIDKFCDFSPRHDGYFSCSGMGSPRFGTAKTKLSDGSEILLLTLDGIDSFGICPFDAKKSLFALVNIKEFPRDGCHGIRIALKPHTPDTCPK</sequence>
<protein>
    <submittedName>
        <fullName evidence="2">Uncharacterized protein</fullName>
    </submittedName>
</protein>
<dbReference type="EMBL" id="WVTB01000017">
    <property type="protein sequence ID" value="KAF3808759.1"/>
    <property type="molecule type" value="Genomic_DNA"/>
</dbReference>
<keyword evidence="3" id="KW-1185">Reference proteome</keyword>
<evidence type="ECO:0000313" key="2">
    <source>
        <dbReference type="EMBL" id="KAF3808759.1"/>
    </source>
</evidence>
<reference evidence="2" key="1">
    <citation type="journal article" date="2020" name="Phytopathology">
        <title>Genome sequence and comparative analysis of Colletotrichum gloeosporioides isolated from Liriodendron leaves.</title>
        <authorList>
            <person name="Fu F.F."/>
            <person name="Hao Z."/>
            <person name="Wang P."/>
            <person name="Lu Y."/>
            <person name="Xue L.J."/>
            <person name="Wei G."/>
            <person name="Tian Y."/>
            <person name="Baishi H."/>
            <person name="Xu H."/>
            <person name="Shi J."/>
            <person name="Cheng T."/>
            <person name="Wang G."/>
            <person name="Yi Y."/>
            <person name="Chen J."/>
        </authorList>
    </citation>
    <scope>NUCLEOTIDE SEQUENCE</scope>
    <source>
        <strain evidence="2">Lc1</strain>
    </source>
</reference>
<evidence type="ECO:0000313" key="3">
    <source>
        <dbReference type="Proteomes" id="UP000613401"/>
    </source>
</evidence>
<organism evidence="2 3">
    <name type="scientific">Colletotrichum gloeosporioides</name>
    <name type="common">Anthracnose fungus</name>
    <name type="synonym">Glomerella cingulata</name>
    <dbReference type="NCBI Taxonomy" id="474922"/>
    <lineage>
        <taxon>Eukaryota</taxon>
        <taxon>Fungi</taxon>
        <taxon>Dikarya</taxon>
        <taxon>Ascomycota</taxon>
        <taxon>Pezizomycotina</taxon>
        <taxon>Sordariomycetes</taxon>
        <taxon>Hypocreomycetidae</taxon>
        <taxon>Glomerellales</taxon>
        <taxon>Glomerellaceae</taxon>
        <taxon>Colletotrichum</taxon>
        <taxon>Colletotrichum gloeosporioides species complex</taxon>
    </lineage>
</organism>
<proteinExistence type="predicted"/>
<accession>A0A8H4FPU1</accession>
<dbReference type="GeneID" id="69018076"/>
<gene>
    <name evidence="2" type="ORF">GCG54_00010950</name>
</gene>
<keyword evidence="1" id="KW-0732">Signal</keyword>